<proteinExistence type="predicted"/>
<comment type="caution">
    <text evidence="1">The sequence shown here is derived from an EMBL/GenBank/DDBJ whole genome shotgun (WGS) entry which is preliminary data.</text>
</comment>
<accession>A0A8X6QVQ1</accession>
<evidence type="ECO:0000313" key="2">
    <source>
        <dbReference type="Proteomes" id="UP000887013"/>
    </source>
</evidence>
<organism evidence="1 2">
    <name type="scientific">Nephila pilipes</name>
    <name type="common">Giant wood spider</name>
    <name type="synonym">Nephila maculata</name>
    <dbReference type="NCBI Taxonomy" id="299642"/>
    <lineage>
        <taxon>Eukaryota</taxon>
        <taxon>Metazoa</taxon>
        <taxon>Ecdysozoa</taxon>
        <taxon>Arthropoda</taxon>
        <taxon>Chelicerata</taxon>
        <taxon>Arachnida</taxon>
        <taxon>Araneae</taxon>
        <taxon>Araneomorphae</taxon>
        <taxon>Entelegynae</taxon>
        <taxon>Araneoidea</taxon>
        <taxon>Nephilidae</taxon>
        <taxon>Nephila</taxon>
    </lineage>
</organism>
<dbReference type="AlphaFoldDB" id="A0A8X6QVQ1"/>
<keyword evidence="2" id="KW-1185">Reference proteome</keyword>
<gene>
    <name evidence="1" type="primary">AVEN_40645_1</name>
    <name evidence="1" type="ORF">NPIL_450161</name>
</gene>
<dbReference type="Proteomes" id="UP000887013">
    <property type="component" value="Unassembled WGS sequence"/>
</dbReference>
<dbReference type="OrthoDB" id="6430156at2759"/>
<evidence type="ECO:0000313" key="1">
    <source>
        <dbReference type="EMBL" id="GFU47937.1"/>
    </source>
</evidence>
<reference evidence="1" key="1">
    <citation type="submission" date="2020-08" db="EMBL/GenBank/DDBJ databases">
        <title>Multicomponent nature underlies the extraordinary mechanical properties of spider dragline silk.</title>
        <authorList>
            <person name="Kono N."/>
            <person name="Nakamura H."/>
            <person name="Mori M."/>
            <person name="Yoshida Y."/>
            <person name="Ohtoshi R."/>
            <person name="Malay A.D."/>
            <person name="Moran D.A.P."/>
            <person name="Tomita M."/>
            <person name="Numata K."/>
            <person name="Arakawa K."/>
        </authorList>
    </citation>
    <scope>NUCLEOTIDE SEQUENCE</scope>
</reference>
<protein>
    <submittedName>
        <fullName evidence="1">Uncharacterized protein</fullName>
    </submittedName>
</protein>
<dbReference type="EMBL" id="BMAW01037320">
    <property type="protein sequence ID" value="GFU47937.1"/>
    <property type="molecule type" value="Genomic_DNA"/>
</dbReference>
<name>A0A8X6QVQ1_NEPPI</name>
<sequence>MRYNFYNRIVLINIEQPDQVRPMRAQKMACYRRLQTSASLWIPRKVARRPIAFCRTQKVPLAPGRGTVRYLFGTFIMSNNLLKSSSSWFLRPQHHIQTVPIEGSQQPSIEIFLPPEHEFSIRKYCPVTLNHLLPDLHHTKQECQEDAKSEFDVILQDKFKKHLEESHLEVSGTSSEGDSDTSTDTCLNLVENNKPDSKYRMMKVLYPNKVNYPLENMKLLLPDVVLNNKRMPSPVLTKNFCTGCINRGMTVSTNVYSKNAFVKRKNTERNKLHDKVERSEVNGKFPCVTKMAQVSTEDVKSAFFDNNVFGVSCGGNQKELMNNLNFPVTYSTKRELSNFSSEFYPKKQVGINKTAFSFSKSGNWFSSSCAESNPQPSSPETTVLMPPSPYMMELARLRREKLRIEEKMLLKRRQVLELERLRPPIEKWYEIKDHHFHHEAQRNNSYVKNQKILPLIEDRRRLVYETITS</sequence>